<dbReference type="InterPro" id="IPR036291">
    <property type="entry name" value="NAD(P)-bd_dom_sf"/>
</dbReference>
<evidence type="ECO:0000313" key="4">
    <source>
        <dbReference type="Proteomes" id="UP000093355"/>
    </source>
</evidence>
<organism evidence="3 4">
    <name type="scientific">Microbacterium sediminis</name>
    <dbReference type="NCBI Taxonomy" id="904291"/>
    <lineage>
        <taxon>Bacteria</taxon>
        <taxon>Bacillati</taxon>
        <taxon>Actinomycetota</taxon>
        <taxon>Actinomycetes</taxon>
        <taxon>Micrococcales</taxon>
        <taxon>Microbacteriaceae</taxon>
        <taxon>Microbacterium</taxon>
    </lineage>
</organism>
<dbReference type="Gene3D" id="3.40.50.720">
    <property type="entry name" value="NAD(P)-binding Rossmann-like Domain"/>
    <property type="match status" value="1"/>
</dbReference>
<feature type="region of interest" description="Disordered" evidence="1">
    <location>
        <begin position="335"/>
        <end position="373"/>
    </location>
</feature>
<feature type="domain" description="NAD-dependent epimerase/dehydratase" evidence="2">
    <location>
        <begin position="4"/>
        <end position="246"/>
    </location>
</feature>
<dbReference type="Proteomes" id="UP000093355">
    <property type="component" value="Unassembled WGS sequence"/>
</dbReference>
<feature type="region of interest" description="Disordered" evidence="1">
    <location>
        <begin position="133"/>
        <end position="154"/>
    </location>
</feature>
<accession>A0A1B9NGS3</accession>
<dbReference type="PANTHER" id="PTHR43245">
    <property type="entry name" value="BIFUNCTIONAL POLYMYXIN RESISTANCE PROTEIN ARNA"/>
    <property type="match status" value="1"/>
</dbReference>
<evidence type="ECO:0000313" key="3">
    <source>
        <dbReference type="EMBL" id="OCG75792.1"/>
    </source>
</evidence>
<dbReference type="STRING" id="904291.A7J15_01745"/>
<proteinExistence type="predicted"/>
<dbReference type="InterPro" id="IPR001509">
    <property type="entry name" value="Epimerase_deHydtase"/>
</dbReference>
<dbReference type="EMBL" id="LXMD01000012">
    <property type="protein sequence ID" value="OCG75792.1"/>
    <property type="molecule type" value="Genomic_DNA"/>
</dbReference>
<dbReference type="InterPro" id="IPR050177">
    <property type="entry name" value="Lipid_A_modif_metabolic_enz"/>
</dbReference>
<name>A0A1B9NGS3_9MICO</name>
<gene>
    <name evidence="3" type="ORF">A7J15_01745</name>
</gene>
<comment type="caution">
    <text evidence="3">The sequence shown here is derived from an EMBL/GenBank/DDBJ whole genome shotgun (WGS) entry which is preliminary data.</text>
</comment>
<protein>
    <submittedName>
        <fullName evidence="3">Epimerase</fullName>
    </submittedName>
</protein>
<keyword evidence="4" id="KW-1185">Reference proteome</keyword>
<dbReference type="OrthoDB" id="3338687at2"/>
<evidence type="ECO:0000259" key="2">
    <source>
        <dbReference type="Pfam" id="PF01370"/>
    </source>
</evidence>
<reference evidence="3 4" key="1">
    <citation type="submission" date="2016-05" db="EMBL/GenBank/DDBJ databases">
        <authorList>
            <person name="Lavstsen T."/>
            <person name="Jespersen J.S."/>
        </authorList>
    </citation>
    <scope>NUCLEOTIDE SEQUENCE [LARGE SCALE GENOMIC DNA]</scope>
    <source>
        <strain evidence="3 4">YLB-01</strain>
    </source>
</reference>
<evidence type="ECO:0000256" key="1">
    <source>
        <dbReference type="SAM" id="MobiDB-lite"/>
    </source>
</evidence>
<dbReference type="RefSeq" id="WP_067023421.1">
    <property type="nucleotide sequence ID" value="NZ_JRNY01000001.1"/>
</dbReference>
<sequence>MKVAIIGASGHVGTALLRALGDEPQVDDIVGIARRLPDVTRDPYRAARWERIDIAVPTADAAGEERAVARLAEALVGVDVVVHLAWLIQPNRNRELLRRTNVDGTRRVVAAMERAGVGRLVCASSVGAYSGVRDDDRRDESWPTQGIRSSHYSADKADQERVLDDAEARGLSVARVRPALVFDGYAGAQITRLFVGALVPPRLLRPGTLPILPLPAGLRMQVVHGDDLADAYRRIVVGGADGAFNIATEPVLDAEAIAAIVDHGRHVPVPPAALRPLLHAAWRLHAVAADPGWLDMAMRVPVMDTARARDELGWAPSHGAAETLREVLRAIADGTGTASAPMRPRRRWPHDQLPPGDVPAGRSDAPTTAADGHRVPVGIDRELLGLYLSDHLTGATAGVARIRRMATAVADTELSPDLGRIAGEIAAERTFLRELISGLELRRRPYRQAVAWLAERAGRLKTNGRVTGSPMTPVLELELMRSAVIGKLGGWETLAALAPDLGLPVETFRDLADRARAQAATFEELHARVLPDAFRRDDR</sequence>
<dbReference type="Pfam" id="PF01370">
    <property type="entry name" value="Epimerase"/>
    <property type="match status" value="1"/>
</dbReference>
<dbReference type="SUPFAM" id="SSF51735">
    <property type="entry name" value="NAD(P)-binding Rossmann-fold domains"/>
    <property type="match status" value="1"/>
</dbReference>
<dbReference type="AlphaFoldDB" id="A0A1B9NGS3"/>
<feature type="compositionally biased region" description="Polar residues" evidence="1">
    <location>
        <begin position="142"/>
        <end position="152"/>
    </location>
</feature>